<dbReference type="RefSeq" id="WP_046312394.1">
    <property type="nucleotide sequence ID" value="NZ_CBCSCY010000006.1"/>
</dbReference>
<dbReference type="KEGG" id="pko:PKOR_17300"/>
<dbReference type="HOGENOM" id="CLU_1936143_0_0_10"/>
<organism evidence="1 2">
    <name type="scientific">Pontibacter korlensis</name>
    <dbReference type="NCBI Taxonomy" id="400092"/>
    <lineage>
        <taxon>Bacteria</taxon>
        <taxon>Pseudomonadati</taxon>
        <taxon>Bacteroidota</taxon>
        <taxon>Cytophagia</taxon>
        <taxon>Cytophagales</taxon>
        <taxon>Hymenobacteraceae</taxon>
        <taxon>Pontibacter</taxon>
    </lineage>
</organism>
<protein>
    <submittedName>
        <fullName evidence="1">Uncharacterized protein</fullName>
    </submittedName>
</protein>
<dbReference type="OrthoDB" id="853058at2"/>
<sequence length="130" mass="15193">MQFEINQFLERLHHTAQSKEEAAQMIYHEIRMAENQKVGFLDQAVESPDFYKLLGSKVDNYITYLKVLHNKIRPTGSKEPDEQVYQPDKDIINLTMKLVRHLEQVEETRLNKSISGTPKSNLNITKEDFS</sequence>
<proteinExistence type="predicted"/>
<dbReference type="PATRIC" id="fig|400092.3.peg.3795"/>
<keyword evidence="2" id="KW-1185">Reference proteome</keyword>
<dbReference type="EMBL" id="CP009621">
    <property type="protein sequence ID" value="AKD04531.1"/>
    <property type="molecule type" value="Genomic_DNA"/>
</dbReference>
<name>A0A0E3UYK5_9BACT</name>
<dbReference type="Proteomes" id="UP000033109">
    <property type="component" value="Chromosome"/>
</dbReference>
<dbReference type="AlphaFoldDB" id="A0A0E3UYK5"/>
<gene>
    <name evidence="1" type="ORF">PKOR_17300</name>
</gene>
<evidence type="ECO:0000313" key="1">
    <source>
        <dbReference type="EMBL" id="AKD04531.1"/>
    </source>
</evidence>
<accession>A0A0E3UYK5</accession>
<evidence type="ECO:0000313" key="2">
    <source>
        <dbReference type="Proteomes" id="UP000033109"/>
    </source>
</evidence>
<reference evidence="1 2" key="1">
    <citation type="journal article" date="2015" name="Sci. Rep.">
        <title>Unraveling adaptation of Pontibacter korlensis to radiation and infertility in desert through complete genome and comparative transcriptomic analysis.</title>
        <authorList>
            <person name="Dai J."/>
            <person name="Dai W."/>
            <person name="Qiu C."/>
            <person name="Yang Z."/>
            <person name="Zhang Y."/>
            <person name="Zhou M."/>
            <person name="Zhang L."/>
            <person name="Fang C."/>
            <person name="Gao Q."/>
            <person name="Yang Q."/>
            <person name="Li X."/>
            <person name="Wang Z."/>
            <person name="Wang Z."/>
            <person name="Jia Z."/>
            <person name="Chen X."/>
        </authorList>
    </citation>
    <scope>NUCLEOTIDE SEQUENCE [LARGE SCALE GENOMIC DNA]</scope>
    <source>
        <strain evidence="1 2">X14-1T</strain>
    </source>
</reference>